<keyword evidence="3" id="KW-0732">Signal</keyword>
<feature type="active site" description="Charge relay system" evidence="7">
    <location>
        <position position="657"/>
    </location>
</feature>
<dbReference type="SUPFAM" id="SSF48371">
    <property type="entry name" value="ARM repeat"/>
    <property type="match status" value="1"/>
</dbReference>
<dbReference type="PANTHER" id="PTHR43399">
    <property type="entry name" value="SUBTILISIN-RELATED"/>
    <property type="match status" value="1"/>
</dbReference>
<name>A0A1S9RW18_PENBI</name>
<feature type="domain" description="MIF4G" evidence="10">
    <location>
        <begin position="24"/>
        <end position="261"/>
    </location>
</feature>
<evidence type="ECO:0000256" key="3">
    <source>
        <dbReference type="ARBA" id="ARBA00022729"/>
    </source>
</evidence>
<dbReference type="InterPro" id="IPR051048">
    <property type="entry name" value="Peptidase_S8/S53_subtilisin"/>
</dbReference>
<dbReference type="Gene3D" id="1.25.40.180">
    <property type="match status" value="1"/>
</dbReference>
<feature type="compositionally biased region" description="Polar residues" evidence="9">
    <location>
        <begin position="477"/>
        <end position="489"/>
    </location>
</feature>
<evidence type="ECO:0000256" key="7">
    <source>
        <dbReference type="PROSITE-ProRule" id="PRU01240"/>
    </source>
</evidence>
<feature type="active site" description="Charge relay system" evidence="7">
    <location>
        <position position="809"/>
    </location>
</feature>
<dbReference type="EMBL" id="LJBN01000116">
    <property type="protein sequence ID" value="OOQ89178.1"/>
    <property type="molecule type" value="Genomic_DNA"/>
</dbReference>
<evidence type="ECO:0000256" key="4">
    <source>
        <dbReference type="ARBA" id="ARBA00022801"/>
    </source>
</evidence>
<dbReference type="PROSITE" id="PS00138">
    <property type="entry name" value="SUBTILASE_SER"/>
    <property type="match status" value="1"/>
</dbReference>
<dbReference type="InterPro" id="IPR036852">
    <property type="entry name" value="Peptidase_S8/S53_dom_sf"/>
</dbReference>
<dbReference type="Gene3D" id="3.40.50.200">
    <property type="entry name" value="Peptidase S8/S53 domain"/>
    <property type="match status" value="1"/>
</dbReference>
<dbReference type="InterPro" id="IPR003890">
    <property type="entry name" value="MIF4G-like_typ-3"/>
</dbReference>
<dbReference type="PROSITE" id="PS51892">
    <property type="entry name" value="SUBTILASE"/>
    <property type="match status" value="1"/>
</dbReference>
<dbReference type="PRINTS" id="PR00723">
    <property type="entry name" value="SUBTILISIN"/>
</dbReference>
<dbReference type="PROSITE" id="PS00136">
    <property type="entry name" value="SUBTILASE_ASP"/>
    <property type="match status" value="1"/>
</dbReference>
<dbReference type="GO" id="GO:0003723">
    <property type="term" value="F:RNA binding"/>
    <property type="evidence" value="ECO:0007669"/>
    <property type="project" value="InterPro"/>
</dbReference>
<dbReference type="CDD" id="cd00306">
    <property type="entry name" value="Peptidases_S8_S53"/>
    <property type="match status" value="1"/>
</dbReference>
<reference evidence="12" key="1">
    <citation type="submission" date="2015-09" db="EMBL/GenBank/DDBJ databases">
        <authorList>
            <person name="Fill T.P."/>
            <person name="Baretta J.F."/>
            <person name="de Almeida L.G."/>
            <person name="Rocha M."/>
            <person name="de Souza D.H."/>
            <person name="Malavazi I."/>
            <person name="Cerdeira L.T."/>
            <person name="Hong H."/>
            <person name="Samborskyy M."/>
            <person name="de Vasconcelos A.T."/>
            <person name="Leadlay P."/>
            <person name="Rodrigues-Filho E."/>
        </authorList>
    </citation>
    <scope>NUCLEOTIDE SEQUENCE [LARGE SCALE GENOMIC DNA]</scope>
    <source>
        <strain evidence="12">LaBioMMi 136</strain>
    </source>
</reference>
<accession>A0A1S9RW18</accession>
<evidence type="ECO:0000313" key="11">
    <source>
        <dbReference type="EMBL" id="OOQ89178.1"/>
    </source>
</evidence>
<dbReference type="InterPro" id="IPR016024">
    <property type="entry name" value="ARM-type_fold"/>
</dbReference>
<dbReference type="SUPFAM" id="SSF52743">
    <property type="entry name" value="Subtilisin-like"/>
    <property type="match status" value="1"/>
</dbReference>
<organism evidence="11 12">
    <name type="scientific">Penicillium brasilianum</name>
    <dbReference type="NCBI Taxonomy" id="104259"/>
    <lineage>
        <taxon>Eukaryota</taxon>
        <taxon>Fungi</taxon>
        <taxon>Dikarya</taxon>
        <taxon>Ascomycota</taxon>
        <taxon>Pezizomycotina</taxon>
        <taxon>Eurotiomycetes</taxon>
        <taxon>Eurotiomycetidae</taxon>
        <taxon>Eurotiales</taxon>
        <taxon>Aspergillaceae</taxon>
        <taxon>Penicillium</taxon>
    </lineage>
</organism>
<evidence type="ECO:0000256" key="1">
    <source>
        <dbReference type="ARBA" id="ARBA00011073"/>
    </source>
</evidence>
<evidence type="ECO:0000256" key="2">
    <source>
        <dbReference type="ARBA" id="ARBA00022670"/>
    </source>
</evidence>
<dbReference type="Proteomes" id="UP000190744">
    <property type="component" value="Unassembled WGS sequence"/>
</dbReference>
<feature type="region of interest" description="Disordered" evidence="9">
    <location>
        <begin position="474"/>
        <end position="548"/>
    </location>
</feature>
<dbReference type="GO" id="GO:0004252">
    <property type="term" value="F:serine-type endopeptidase activity"/>
    <property type="evidence" value="ECO:0007669"/>
    <property type="project" value="UniProtKB-UniRule"/>
</dbReference>
<dbReference type="InterPro" id="IPR023827">
    <property type="entry name" value="Peptidase_S8_Asp-AS"/>
</dbReference>
<evidence type="ECO:0000256" key="6">
    <source>
        <dbReference type="ARBA" id="ARBA00023145"/>
    </source>
</evidence>
<keyword evidence="2 7" id="KW-0645">Protease</keyword>
<dbReference type="GO" id="GO:0006508">
    <property type="term" value="P:proteolysis"/>
    <property type="evidence" value="ECO:0007669"/>
    <property type="project" value="UniProtKB-KW"/>
</dbReference>
<dbReference type="Pfam" id="PF02854">
    <property type="entry name" value="MIF4G"/>
    <property type="match status" value="1"/>
</dbReference>
<evidence type="ECO:0000256" key="9">
    <source>
        <dbReference type="SAM" id="MobiDB-lite"/>
    </source>
</evidence>
<protein>
    <recommendedName>
        <fullName evidence="10">MIF4G domain-containing protein</fullName>
    </recommendedName>
</protein>
<evidence type="ECO:0000259" key="10">
    <source>
        <dbReference type="SMART" id="SM00543"/>
    </source>
</evidence>
<evidence type="ECO:0000256" key="5">
    <source>
        <dbReference type="ARBA" id="ARBA00022825"/>
    </source>
</evidence>
<comment type="caution">
    <text evidence="11">The sequence shown here is derived from an EMBL/GenBank/DDBJ whole genome shotgun (WGS) entry which is preliminary data.</text>
</comment>
<dbReference type="PANTHER" id="PTHR43399:SF4">
    <property type="entry name" value="CELL WALL-ASSOCIATED PROTEASE"/>
    <property type="match status" value="1"/>
</dbReference>
<evidence type="ECO:0000313" key="12">
    <source>
        <dbReference type="Proteomes" id="UP000190744"/>
    </source>
</evidence>
<sequence length="926" mass="102536">MERPNSKSSEFRRGVQLLSPLDVQHKVTELLQRLKLDTTQNISSLILDIISIDEDKADGRTVQQFIQLVFRDFRGGSSASPSKYAKLCKIISANMSPRIKDESIRDENGKPMAGGSLFREYLLRCCQEEWECASQVAIITTPPFLSSNVYESSASDVVASWRRRAQAAFVGELYKVGLLAENIIEGCIQRLWDHEGFPHDSEVDRLCSLLRAAGASLDKSEKGSAIMDAYFTRITKLLERSVIKSETKKKLLYLVDLRSTGWGVNKALLDSKLDQRIAEMKKKNERLWEELKQLEIASQSIPSALYSSQASPEFTPGFPLEFPLERMEITPESILDQEVIKYDLTGGRPEWIFSSYAPVSNGAASLFGGPSLPGIVSREQSMEEMRLRHYERAAKGDMMGAVLEAQALWQTCNDQMNYALNDLGGAVKYINDASREYPNRIDLIEGRGVFNISPSLSIVQLGVIQAPDTDAKVGAIQNRTKSTSISETNKMSEKDKPRTSRKPQGRGAGNKTPKSGGPKRHGSTDNITTQAIEPGSTGLEQSRWARSKSLPRSVRYDEGFICGAGEGNTPETSDEWLSEAQSLLQYVPRLLNRSRVKVAILDSGIDLDHPWFSKKGQFCQEMPRERVKGYCSFLLGPSDDKGGNQEGINAAEDIIGHGTHVASLVLRLAPNAFVYVARVIDDKGKVDPRVVANAIEHATNKWGVDIISMSFSWSIRQEAVANAIEKAASKKIVLFAAASNKGLNGTGLLDYPASSKDVIPVFSSNLHGLPSMFNPPDGQLYTLGEELLGPWARNNQNGPEPECRKTGTSFATPIMAALGAIALQYIRFRRRPSKTPLRPKRPDRSDRAPLRVFNRNGGFLDVGDLGGLKGSEGMRILLKLMAKTHTLSHKYEYISPGFWLLPPGDPDNKLYDLLELHFGCTRADEQ</sequence>
<evidence type="ECO:0000256" key="8">
    <source>
        <dbReference type="RuleBase" id="RU003355"/>
    </source>
</evidence>
<proteinExistence type="inferred from homology"/>
<keyword evidence="5 7" id="KW-0720">Serine protease</keyword>
<dbReference type="SMART" id="SM00543">
    <property type="entry name" value="MIF4G"/>
    <property type="match status" value="1"/>
</dbReference>
<dbReference type="Pfam" id="PF00082">
    <property type="entry name" value="Peptidase_S8"/>
    <property type="match status" value="1"/>
</dbReference>
<keyword evidence="6" id="KW-0865">Zymogen</keyword>
<dbReference type="InterPro" id="IPR000209">
    <property type="entry name" value="Peptidase_S8/S53_dom"/>
</dbReference>
<keyword evidence="4 7" id="KW-0378">Hydrolase</keyword>
<dbReference type="InterPro" id="IPR023828">
    <property type="entry name" value="Peptidase_S8_Ser-AS"/>
</dbReference>
<comment type="similarity">
    <text evidence="1 7 8">Belongs to the peptidase S8 family.</text>
</comment>
<dbReference type="InterPro" id="IPR015500">
    <property type="entry name" value="Peptidase_S8_subtilisin-rel"/>
</dbReference>
<gene>
    <name evidence="11" type="ORF">PEBR_10946</name>
</gene>
<dbReference type="AlphaFoldDB" id="A0A1S9RW18"/>
<feature type="active site" description="Charge relay system" evidence="7">
    <location>
        <position position="602"/>
    </location>
</feature>